<evidence type="ECO:0000313" key="3">
    <source>
        <dbReference type="Proteomes" id="UP000466187"/>
    </source>
</evidence>
<name>A0A7I7WKW0_MYCGU</name>
<dbReference type="KEGG" id="mgad:MGAD_14780"/>
<evidence type="ECO:0000313" key="2">
    <source>
        <dbReference type="EMBL" id="BBZ17143.1"/>
    </source>
</evidence>
<feature type="region of interest" description="Disordered" evidence="1">
    <location>
        <begin position="1"/>
        <end position="54"/>
    </location>
</feature>
<dbReference type="RefSeq" id="WP_163685891.1">
    <property type="nucleotide sequence ID" value="NZ_AP022608.1"/>
</dbReference>
<proteinExistence type="predicted"/>
<protein>
    <submittedName>
        <fullName evidence="2">Uncharacterized protein</fullName>
    </submittedName>
</protein>
<dbReference type="AlphaFoldDB" id="A0A7I7WKW0"/>
<evidence type="ECO:0000256" key="1">
    <source>
        <dbReference type="SAM" id="MobiDB-lite"/>
    </source>
</evidence>
<feature type="compositionally biased region" description="Low complexity" evidence="1">
    <location>
        <begin position="30"/>
        <end position="54"/>
    </location>
</feature>
<accession>A0A7I7WKW0</accession>
<organism evidence="2 3">
    <name type="scientific">Mycolicibacterium gadium</name>
    <name type="common">Mycobacterium gadium</name>
    <dbReference type="NCBI Taxonomy" id="1794"/>
    <lineage>
        <taxon>Bacteria</taxon>
        <taxon>Bacillati</taxon>
        <taxon>Actinomycetota</taxon>
        <taxon>Actinomycetes</taxon>
        <taxon>Mycobacteriales</taxon>
        <taxon>Mycobacteriaceae</taxon>
        <taxon>Mycolicibacterium</taxon>
    </lineage>
</organism>
<sequence length="106" mass="11591">MSTGTPEMTPPGDPLEAKTGLPAEQRRARAQIAAHSRWSRTTNRTAATAAARGAQLRKLENQVDPKRELSPELRGKLVENARRAQMISMAYASAKARRQRKAGGAR</sequence>
<reference evidence="2 3" key="1">
    <citation type="journal article" date="2019" name="Emerg. Microbes Infect.">
        <title>Comprehensive subspecies identification of 175 nontuberculous mycobacteria species based on 7547 genomic profiles.</title>
        <authorList>
            <person name="Matsumoto Y."/>
            <person name="Kinjo T."/>
            <person name="Motooka D."/>
            <person name="Nabeya D."/>
            <person name="Jung N."/>
            <person name="Uechi K."/>
            <person name="Horii T."/>
            <person name="Iida T."/>
            <person name="Fujita J."/>
            <person name="Nakamura S."/>
        </authorList>
    </citation>
    <scope>NUCLEOTIDE SEQUENCE [LARGE SCALE GENOMIC DNA]</scope>
    <source>
        <strain evidence="2 3">JCM 12688</strain>
    </source>
</reference>
<dbReference type="Proteomes" id="UP000466187">
    <property type="component" value="Chromosome"/>
</dbReference>
<gene>
    <name evidence="2" type="ORF">MGAD_14780</name>
</gene>
<dbReference type="EMBL" id="AP022608">
    <property type="protein sequence ID" value="BBZ17143.1"/>
    <property type="molecule type" value="Genomic_DNA"/>
</dbReference>